<gene>
    <name evidence="1" type="ORF">CA2015_4785</name>
</gene>
<accession>A0A0H4PJ08</accession>
<dbReference type="Proteomes" id="UP000036520">
    <property type="component" value="Chromosome"/>
</dbReference>
<evidence type="ECO:0000313" key="2">
    <source>
        <dbReference type="Proteomes" id="UP000036520"/>
    </source>
</evidence>
<dbReference type="AlphaFoldDB" id="A0A0H4PJ08"/>
<dbReference type="PROSITE" id="PS51257">
    <property type="entry name" value="PROKAR_LIPOPROTEIN"/>
    <property type="match status" value="1"/>
</dbReference>
<keyword evidence="2" id="KW-1185">Reference proteome</keyword>
<dbReference type="KEGG" id="camu:CA2015_4785"/>
<protein>
    <submittedName>
        <fullName evidence="1">Uncharacterized protein</fullName>
    </submittedName>
</protein>
<dbReference type="RefSeq" id="WP_048644128.1">
    <property type="nucleotide sequence ID" value="NZ_CAXBGM010000073.1"/>
</dbReference>
<dbReference type="EMBL" id="CP012040">
    <property type="protein sequence ID" value="AKP54109.1"/>
    <property type="molecule type" value="Genomic_DNA"/>
</dbReference>
<sequence length="77" mass="8595">MKTIKSTIKIFLLLGLFTGACEKESGSSPEIQHNHDLNARPEPLTINPIAFTKESETNTLIEVELEETVKGDFNLNH</sequence>
<name>A0A0H4PJ08_9BACT</name>
<dbReference type="STRING" id="320787.CA2015_4785"/>
<organism evidence="1 2">
    <name type="scientific">Cyclobacterium amurskyense</name>
    <dbReference type="NCBI Taxonomy" id="320787"/>
    <lineage>
        <taxon>Bacteria</taxon>
        <taxon>Pseudomonadati</taxon>
        <taxon>Bacteroidota</taxon>
        <taxon>Cytophagia</taxon>
        <taxon>Cytophagales</taxon>
        <taxon>Cyclobacteriaceae</taxon>
        <taxon>Cyclobacterium</taxon>
    </lineage>
</organism>
<evidence type="ECO:0000313" key="1">
    <source>
        <dbReference type="EMBL" id="AKP54109.1"/>
    </source>
</evidence>
<proteinExistence type="predicted"/>
<dbReference type="OrthoDB" id="1451403at2"/>
<reference evidence="1 2" key="1">
    <citation type="submission" date="2015-07" db="EMBL/GenBank/DDBJ databases">
        <authorList>
            <person name="Kim K.M."/>
        </authorList>
    </citation>
    <scope>NUCLEOTIDE SEQUENCE [LARGE SCALE GENOMIC DNA]</scope>
    <source>
        <strain evidence="1 2">KCTC 12363</strain>
    </source>
</reference>